<evidence type="ECO:0000313" key="1">
    <source>
        <dbReference type="EMBL" id="KAJ7216380.1"/>
    </source>
</evidence>
<dbReference type="AlphaFoldDB" id="A0AAD6VMQ1"/>
<dbReference type="SUPFAM" id="SSF52047">
    <property type="entry name" value="RNI-like"/>
    <property type="match status" value="1"/>
</dbReference>
<dbReference type="Proteomes" id="UP001219525">
    <property type="component" value="Unassembled WGS sequence"/>
</dbReference>
<protein>
    <submittedName>
        <fullName evidence="1">Uncharacterized protein</fullName>
    </submittedName>
</protein>
<name>A0AAD6VMQ1_9AGAR</name>
<sequence>MDIKSSLLPALQIPPITSTISRLILAMEQRVDLDHSAQALGEIFASLTLPYLQEFELQGFCFTWPHGNFLALCERSSFRRCLKTLGVSHVVITEKELLQVLSALGSLEYLHIADQPLREGEVKVITDSFLLALTVSSASVRGLPLLPRLRHFSCISLLCFTNDIFKDFITSRLDACSPRPFQITIKWYSHTVPGFLQMPQASCRNFWLAVHCSYTA</sequence>
<reference evidence="1" key="1">
    <citation type="submission" date="2023-03" db="EMBL/GenBank/DDBJ databases">
        <title>Massive genome expansion in bonnet fungi (Mycena s.s.) driven by repeated elements and novel gene families across ecological guilds.</title>
        <authorList>
            <consortium name="Lawrence Berkeley National Laboratory"/>
            <person name="Harder C.B."/>
            <person name="Miyauchi S."/>
            <person name="Viragh M."/>
            <person name="Kuo A."/>
            <person name="Thoen E."/>
            <person name="Andreopoulos B."/>
            <person name="Lu D."/>
            <person name="Skrede I."/>
            <person name="Drula E."/>
            <person name="Henrissat B."/>
            <person name="Morin E."/>
            <person name="Kohler A."/>
            <person name="Barry K."/>
            <person name="LaButti K."/>
            <person name="Morin E."/>
            <person name="Salamov A."/>
            <person name="Lipzen A."/>
            <person name="Mereny Z."/>
            <person name="Hegedus B."/>
            <person name="Baldrian P."/>
            <person name="Stursova M."/>
            <person name="Weitz H."/>
            <person name="Taylor A."/>
            <person name="Grigoriev I.V."/>
            <person name="Nagy L.G."/>
            <person name="Martin F."/>
            <person name="Kauserud H."/>
        </authorList>
    </citation>
    <scope>NUCLEOTIDE SEQUENCE</scope>
    <source>
        <strain evidence="1">9144</strain>
    </source>
</reference>
<accession>A0AAD6VMQ1</accession>
<organism evidence="1 2">
    <name type="scientific">Mycena pura</name>
    <dbReference type="NCBI Taxonomy" id="153505"/>
    <lineage>
        <taxon>Eukaryota</taxon>
        <taxon>Fungi</taxon>
        <taxon>Dikarya</taxon>
        <taxon>Basidiomycota</taxon>
        <taxon>Agaricomycotina</taxon>
        <taxon>Agaricomycetes</taxon>
        <taxon>Agaricomycetidae</taxon>
        <taxon>Agaricales</taxon>
        <taxon>Marasmiineae</taxon>
        <taxon>Mycenaceae</taxon>
        <taxon>Mycena</taxon>
    </lineage>
</organism>
<proteinExistence type="predicted"/>
<comment type="caution">
    <text evidence="1">The sequence shown here is derived from an EMBL/GenBank/DDBJ whole genome shotgun (WGS) entry which is preliminary data.</text>
</comment>
<keyword evidence="2" id="KW-1185">Reference proteome</keyword>
<evidence type="ECO:0000313" key="2">
    <source>
        <dbReference type="Proteomes" id="UP001219525"/>
    </source>
</evidence>
<dbReference type="EMBL" id="JARJCW010000015">
    <property type="protein sequence ID" value="KAJ7216380.1"/>
    <property type="molecule type" value="Genomic_DNA"/>
</dbReference>
<gene>
    <name evidence="1" type="ORF">GGX14DRAFT_561949</name>
</gene>